<accession>A0A7S2U5D8</accession>
<dbReference type="EMBL" id="HBHP01037286">
    <property type="protein sequence ID" value="CAD9778916.1"/>
    <property type="molecule type" value="Transcribed_RNA"/>
</dbReference>
<feature type="region of interest" description="Disordered" evidence="1">
    <location>
        <begin position="1"/>
        <end position="52"/>
    </location>
</feature>
<evidence type="ECO:0000256" key="1">
    <source>
        <dbReference type="SAM" id="MobiDB-lite"/>
    </source>
</evidence>
<name>A0A7S2U5D8_9EUKA</name>
<reference evidence="2" key="1">
    <citation type="submission" date="2021-01" db="EMBL/GenBank/DDBJ databases">
        <authorList>
            <person name="Corre E."/>
            <person name="Pelletier E."/>
            <person name="Niang G."/>
            <person name="Scheremetjew M."/>
            <person name="Finn R."/>
            <person name="Kale V."/>
            <person name="Holt S."/>
            <person name="Cochrane G."/>
            <person name="Meng A."/>
            <person name="Brown T."/>
            <person name="Cohen L."/>
        </authorList>
    </citation>
    <scope>NUCLEOTIDE SEQUENCE</scope>
    <source>
        <strain evidence="2">CCMP622</strain>
    </source>
</reference>
<gene>
    <name evidence="2" type="ORF">LSP00402_LOCUS22932</name>
</gene>
<sequence length="173" mass="19839">MGCNSTRQADIAQDRKRIKREHESRQAPARPTPSLPRGIARPVPKESAATAQTYGSSYTEKHLLERDFMLENIVKRNQNKFIDVSMQLTPLDEKEAVDRVQKYSRIKLPIGNVKENTLPKPVEGDIKTITSILCDKEFRLKEKLISDFGAMIKLLKDMDNDRVEEKTLITVSW</sequence>
<dbReference type="AlphaFoldDB" id="A0A7S2U5D8"/>
<evidence type="ECO:0000313" key="2">
    <source>
        <dbReference type="EMBL" id="CAD9778916.1"/>
    </source>
</evidence>
<feature type="compositionally biased region" description="Basic and acidic residues" evidence="1">
    <location>
        <begin position="12"/>
        <end position="25"/>
    </location>
</feature>
<organism evidence="2">
    <name type="scientific">Lotharella oceanica</name>
    <dbReference type="NCBI Taxonomy" id="641309"/>
    <lineage>
        <taxon>Eukaryota</taxon>
        <taxon>Sar</taxon>
        <taxon>Rhizaria</taxon>
        <taxon>Cercozoa</taxon>
        <taxon>Chlorarachniophyceae</taxon>
        <taxon>Lotharella</taxon>
    </lineage>
</organism>
<protein>
    <submittedName>
        <fullName evidence="2">Uncharacterized protein</fullName>
    </submittedName>
</protein>
<proteinExistence type="predicted"/>